<gene>
    <name evidence="1" type="ORF">OGAPHI_005798</name>
</gene>
<evidence type="ECO:0000313" key="1">
    <source>
        <dbReference type="EMBL" id="KAH3662546.1"/>
    </source>
</evidence>
<comment type="caution">
    <text evidence="1">The sequence shown here is derived from an EMBL/GenBank/DDBJ whole genome shotgun (WGS) entry which is preliminary data.</text>
</comment>
<dbReference type="AlphaFoldDB" id="A0A9P8P0A5"/>
<proteinExistence type="predicted"/>
<organism evidence="1 2">
    <name type="scientific">Ogataea philodendri</name>
    <dbReference type="NCBI Taxonomy" id="1378263"/>
    <lineage>
        <taxon>Eukaryota</taxon>
        <taxon>Fungi</taxon>
        <taxon>Dikarya</taxon>
        <taxon>Ascomycota</taxon>
        <taxon>Saccharomycotina</taxon>
        <taxon>Pichiomycetes</taxon>
        <taxon>Pichiales</taxon>
        <taxon>Pichiaceae</taxon>
        <taxon>Ogataea</taxon>
    </lineage>
</organism>
<dbReference type="GeneID" id="70237762"/>
<accession>A0A9P8P0A5</accession>
<dbReference type="Proteomes" id="UP000769157">
    <property type="component" value="Unassembled WGS sequence"/>
</dbReference>
<reference evidence="1" key="1">
    <citation type="journal article" date="2021" name="Open Biol.">
        <title>Shared evolutionary footprints suggest mitochondrial oxidative damage underlies multiple complex I losses in fungi.</title>
        <authorList>
            <person name="Schikora-Tamarit M.A."/>
            <person name="Marcet-Houben M."/>
            <person name="Nosek J."/>
            <person name="Gabaldon T."/>
        </authorList>
    </citation>
    <scope>NUCLEOTIDE SEQUENCE</scope>
    <source>
        <strain evidence="1">CBS6075</strain>
    </source>
</reference>
<name>A0A9P8P0A5_9ASCO</name>
<evidence type="ECO:0000313" key="2">
    <source>
        <dbReference type="Proteomes" id="UP000769157"/>
    </source>
</evidence>
<protein>
    <submittedName>
        <fullName evidence="1">Uncharacterized protein</fullName>
    </submittedName>
</protein>
<sequence>MFTNTLKVLEIGWSMASMVSRTSSTWSYLPMYRSPSPRDMNLIHFEVSSEVSFSNSVCKIVDVMSPLQVPTKTKCNSNTGNGRNNHLGVYVRIAADVILEQQQSRVNLVVDTGGRNTHSQKSTGSDLALFGIQVLVQSLKTLVCVPEVDQTQRCGGQKHSFSLGSVYPLLVADQLLCSVTGVGKCTNESCGQVLFGTLQSRSVAKCGVLKVSLVNVIRNLRLQQVELTNKVFVVLAQLDVGNTLLNGLVVDLETGVLSSKHESQLFLH</sequence>
<dbReference type="EMBL" id="JAEUBE010000378">
    <property type="protein sequence ID" value="KAH3662546.1"/>
    <property type="molecule type" value="Genomic_DNA"/>
</dbReference>
<keyword evidence="2" id="KW-1185">Reference proteome</keyword>
<dbReference type="RefSeq" id="XP_046059635.1">
    <property type="nucleotide sequence ID" value="XM_046207019.1"/>
</dbReference>
<reference evidence="1" key="2">
    <citation type="submission" date="2021-01" db="EMBL/GenBank/DDBJ databases">
        <authorList>
            <person name="Schikora-Tamarit M.A."/>
        </authorList>
    </citation>
    <scope>NUCLEOTIDE SEQUENCE</scope>
    <source>
        <strain evidence="1">CBS6075</strain>
    </source>
</reference>